<keyword evidence="7" id="KW-0732">Signal</keyword>
<keyword evidence="2 6" id="KW-0479">Metal-binding</keyword>
<evidence type="ECO:0000256" key="4">
    <source>
        <dbReference type="ARBA" id="ARBA00022833"/>
    </source>
</evidence>
<organism evidence="9 10">
    <name type="scientific">Nesidiocoris tenuis</name>
    <dbReference type="NCBI Taxonomy" id="355587"/>
    <lineage>
        <taxon>Eukaryota</taxon>
        <taxon>Metazoa</taxon>
        <taxon>Ecdysozoa</taxon>
        <taxon>Arthropoda</taxon>
        <taxon>Hexapoda</taxon>
        <taxon>Insecta</taxon>
        <taxon>Pterygota</taxon>
        <taxon>Neoptera</taxon>
        <taxon>Paraneoptera</taxon>
        <taxon>Hemiptera</taxon>
        <taxon>Heteroptera</taxon>
        <taxon>Panheteroptera</taxon>
        <taxon>Cimicomorpha</taxon>
        <taxon>Miridae</taxon>
        <taxon>Dicyphina</taxon>
        <taxon>Nesidiocoris</taxon>
    </lineage>
</organism>
<dbReference type="PANTHER" id="PTHR10127:SF780">
    <property type="entry name" value="METALLOENDOPEPTIDASE"/>
    <property type="match status" value="1"/>
</dbReference>
<evidence type="ECO:0000256" key="6">
    <source>
        <dbReference type="PROSITE-ProRule" id="PRU01211"/>
    </source>
</evidence>
<reference evidence="9 10" key="1">
    <citation type="submission" date="2023-09" db="EMBL/GenBank/DDBJ databases">
        <title>Nesidiocoris tenuis whole genome shotgun sequence.</title>
        <authorList>
            <person name="Shibata T."/>
            <person name="Shimoda M."/>
            <person name="Kobayashi T."/>
            <person name="Uehara T."/>
        </authorList>
    </citation>
    <scope>NUCLEOTIDE SEQUENCE [LARGE SCALE GENOMIC DNA]</scope>
    <source>
        <strain evidence="9 10">Japan</strain>
    </source>
</reference>
<feature type="binding site" evidence="6">
    <location>
        <position position="190"/>
    </location>
    <ligand>
        <name>Zn(2+)</name>
        <dbReference type="ChEBI" id="CHEBI:29105"/>
        <note>catalytic</note>
    </ligand>
</feature>
<keyword evidence="1 6" id="KW-0645">Protease</keyword>
<keyword evidence="10" id="KW-1185">Reference proteome</keyword>
<dbReference type="InterPro" id="IPR034035">
    <property type="entry name" value="Astacin-like_dom"/>
</dbReference>
<feature type="chain" id="PRO_5044999022" description="Metalloendopeptidase" evidence="7">
    <location>
        <begin position="18"/>
        <end position="307"/>
    </location>
</feature>
<evidence type="ECO:0000313" key="9">
    <source>
        <dbReference type="EMBL" id="BES95056.1"/>
    </source>
</evidence>
<gene>
    <name evidence="9" type="ORF">NTJ_07865</name>
</gene>
<protein>
    <recommendedName>
        <fullName evidence="7">Metalloendopeptidase</fullName>
        <ecNumber evidence="7">3.4.24.-</ecNumber>
    </recommendedName>
</protein>
<feature type="signal peptide" evidence="7">
    <location>
        <begin position="1"/>
        <end position="17"/>
    </location>
</feature>
<evidence type="ECO:0000256" key="5">
    <source>
        <dbReference type="ARBA" id="ARBA00023049"/>
    </source>
</evidence>
<dbReference type="InterPro" id="IPR006026">
    <property type="entry name" value="Peptidase_Metallo"/>
</dbReference>
<dbReference type="PRINTS" id="PR00480">
    <property type="entry name" value="ASTACIN"/>
</dbReference>
<dbReference type="Proteomes" id="UP001307889">
    <property type="component" value="Chromosome 6"/>
</dbReference>
<comment type="caution">
    <text evidence="6">Lacks conserved residue(s) required for the propagation of feature annotation.</text>
</comment>
<name>A0ABN7AW11_9HEMI</name>
<dbReference type="EC" id="3.4.24.-" evidence="7"/>
<dbReference type="Pfam" id="PF01400">
    <property type="entry name" value="Astacin"/>
    <property type="match status" value="1"/>
</dbReference>
<dbReference type="InterPro" id="IPR001506">
    <property type="entry name" value="Peptidase_M12A"/>
</dbReference>
<comment type="cofactor">
    <cofactor evidence="6 7">
        <name>Zn(2+)</name>
        <dbReference type="ChEBI" id="CHEBI:29105"/>
    </cofactor>
    <text evidence="6 7">Binds 1 zinc ion per subunit.</text>
</comment>
<feature type="domain" description="Peptidase M12A" evidence="8">
    <location>
        <begin position="93"/>
        <end position="288"/>
    </location>
</feature>
<keyword evidence="5 6" id="KW-0482">Metalloprotease</keyword>
<dbReference type="SUPFAM" id="SSF55486">
    <property type="entry name" value="Metalloproteases ('zincins'), catalytic domain"/>
    <property type="match status" value="1"/>
</dbReference>
<evidence type="ECO:0000256" key="1">
    <source>
        <dbReference type="ARBA" id="ARBA00022670"/>
    </source>
</evidence>
<feature type="binding site" evidence="6">
    <location>
        <position position="186"/>
    </location>
    <ligand>
        <name>Zn(2+)</name>
        <dbReference type="ChEBI" id="CHEBI:29105"/>
        <note>catalytic</note>
    </ligand>
</feature>
<evidence type="ECO:0000256" key="3">
    <source>
        <dbReference type="ARBA" id="ARBA00022801"/>
    </source>
</evidence>
<feature type="binding site" evidence="6">
    <location>
        <position position="196"/>
    </location>
    <ligand>
        <name>Zn(2+)</name>
        <dbReference type="ChEBI" id="CHEBI:29105"/>
        <note>catalytic</note>
    </ligand>
</feature>
<proteinExistence type="predicted"/>
<dbReference type="PROSITE" id="PS51864">
    <property type="entry name" value="ASTACIN"/>
    <property type="match status" value="1"/>
</dbReference>
<dbReference type="Gene3D" id="3.40.390.10">
    <property type="entry name" value="Collagenase (Catalytic Domain)"/>
    <property type="match status" value="1"/>
</dbReference>
<dbReference type="PANTHER" id="PTHR10127">
    <property type="entry name" value="DISCOIDIN, CUB, EGF, LAMININ , AND ZINC METALLOPROTEASE DOMAIN CONTAINING"/>
    <property type="match status" value="1"/>
</dbReference>
<dbReference type="EMBL" id="AP028914">
    <property type="protein sequence ID" value="BES95056.1"/>
    <property type="molecule type" value="Genomic_DNA"/>
</dbReference>
<sequence length="307" mass="34050">MMRSVTLVLTVVTVSKAFPNFHINNVGDSGGDEIGGVMEYLRGFGETLYKQPNNEVGDMVKAWVPSKGLSNPEELGTYVEGDILFPESHTSRNGLRAVSARWPNGRVPYVISGSFSKSDLATINAAIAEYHQQTCVRFVPRTAESDYLVFKNGQTGCWSSVGRVGGAQEINLQSPGCLVQKGTVMHEMMHALGFLHEQSRWERDNFVDINYQNIMPGRENNFIKAEKSTTDDMGVEYDYGSVMHYSATAFSANGQPTIVPKSANAALGQRESVSHKDVQKIRRMYQCKKAKARDTIKNGTKFLEPTY</sequence>
<evidence type="ECO:0000256" key="7">
    <source>
        <dbReference type="RuleBase" id="RU361183"/>
    </source>
</evidence>
<feature type="active site" evidence="6">
    <location>
        <position position="187"/>
    </location>
</feature>
<accession>A0ABN7AW11</accession>
<evidence type="ECO:0000259" key="8">
    <source>
        <dbReference type="PROSITE" id="PS51864"/>
    </source>
</evidence>
<dbReference type="SMART" id="SM00235">
    <property type="entry name" value="ZnMc"/>
    <property type="match status" value="1"/>
</dbReference>
<evidence type="ECO:0000313" key="10">
    <source>
        <dbReference type="Proteomes" id="UP001307889"/>
    </source>
</evidence>
<keyword evidence="3 6" id="KW-0378">Hydrolase</keyword>
<dbReference type="CDD" id="cd04280">
    <property type="entry name" value="ZnMc_astacin_like"/>
    <property type="match status" value="1"/>
</dbReference>
<keyword evidence="4 6" id="KW-0862">Zinc</keyword>
<evidence type="ECO:0000256" key="2">
    <source>
        <dbReference type="ARBA" id="ARBA00022723"/>
    </source>
</evidence>
<dbReference type="InterPro" id="IPR024079">
    <property type="entry name" value="MetalloPept_cat_dom_sf"/>
</dbReference>